<dbReference type="AlphaFoldDB" id="C5KAJ4"/>
<dbReference type="InParanoid" id="C5KAJ4"/>
<dbReference type="OrthoDB" id="302966at2759"/>
<dbReference type="RefSeq" id="XP_002786734.1">
    <property type="nucleotide sequence ID" value="XM_002786688.1"/>
</dbReference>
<gene>
    <name evidence="3" type="ORF">Pmar_PMAR004395</name>
</gene>
<feature type="compositionally biased region" description="Basic and acidic residues" evidence="1">
    <location>
        <begin position="30"/>
        <end position="39"/>
    </location>
</feature>
<proteinExistence type="predicted"/>
<feature type="transmembrane region" description="Helical" evidence="2">
    <location>
        <begin position="113"/>
        <end position="130"/>
    </location>
</feature>
<organism evidence="4">
    <name type="scientific">Perkinsus marinus (strain ATCC 50983 / TXsc)</name>
    <dbReference type="NCBI Taxonomy" id="423536"/>
    <lineage>
        <taxon>Eukaryota</taxon>
        <taxon>Sar</taxon>
        <taxon>Alveolata</taxon>
        <taxon>Perkinsozoa</taxon>
        <taxon>Perkinsea</taxon>
        <taxon>Perkinsida</taxon>
        <taxon>Perkinsidae</taxon>
        <taxon>Perkinsus</taxon>
    </lineage>
</organism>
<dbReference type="GeneID" id="9049546"/>
<feature type="region of interest" description="Disordered" evidence="1">
    <location>
        <begin position="27"/>
        <end position="62"/>
    </location>
</feature>
<evidence type="ECO:0000313" key="4">
    <source>
        <dbReference type="Proteomes" id="UP000007800"/>
    </source>
</evidence>
<keyword evidence="2" id="KW-0472">Membrane</keyword>
<name>C5KAJ4_PERM5</name>
<reference evidence="3 4" key="1">
    <citation type="submission" date="2008-07" db="EMBL/GenBank/DDBJ databases">
        <authorList>
            <person name="El-Sayed N."/>
            <person name="Caler E."/>
            <person name="Inman J."/>
            <person name="Amedeo P."/>
            <person name="Hass B."/>
            <person name="Wortman J."/>
        </authorList>
    </citation>
    <scope>NUCLEOTIDE SEQUENCE [LARGE SCALE GENOMIC DNA]</scope>
    <source>
        <strain evidence="4">ATCC 50983 / TXsc</strain>
    </source>
</reference>
<keyword evidence="2" id="KW-1133">Transmembrane helix</keyword>
<accession>C5KAJ4</accession>
<evidence type="ECO:0000256" key="1">
    <source>
        <dbReference type="SAM" id="MobiDB-lite"/>
    </source>
</evidence>
<keyword evidence="4" id="KW-1185">Reference proteome</keyword>
<keyword evidence="2" id="KW-0812">Transmembrane</keyword>
<dbReference type="EMBL" id="GG671784">
    <property type="protein sequence ID" value="EER18530.1"/>
    <property type="molecule type" value="Genomic_DNA"/>
</dbReference>
<sequence length="132" mass="14931">MRIDLKLYRINNVNIAMNIENVIPLYGRGGNEEHPEDPRKKPRARPKGERPPVQNRRNWFGWGNDSDDGNQVQFHFGAGFPFFPFVYAGYNTGPEIGGRMGVRPTAAENSSQAASRFFLILAAILLWVLLTN</sequence>
<evidence type="ECO:0000313" key="3">
    <source>
        <dbReference type="EMBL" id="EER18530.1"/>
    </source>
</evidence>
<protein>
    <submittedName>
        <fullName evidence="3">RING finger protein, putative</fullName>
    </submittedName>
</protein>
<dbReference type="Proteomes" id="UP000007800">
    <property type="component" value="Unassembled WGS sequence"/>
</dbReference>
<evidence type="ECO:0000256" key="2">
    <source>
        <dbReference type="SAM" id="Phobius"/>
    </source>
</evidence>